<dbReference type="Pfam" id="PF00589">
    <property type="entry name" value="Phage_integrase"/>
    <property type="match status" value="1"/>
</dbReference>
<evidence type="ECO:0000256" key="1">
    <source>
        <dbReference type="ARBA" id="ARBA00008857"/>
    </source>
</evidence>
<dbReference type="Proteomes" id="UP000401081">
    <property type="component" value="Unassembled WGS sequence"/>
</dbReference>
<evidence type="ECO:0000313" key="6">
    <source>
        <dbReference type="Proteomes" id="UP000401081"/>
    </source>
</evidence>
<reference evidence="5 6" key="1">
    <citation type="submission" date="2019-03" db="EMBL/GenBank/DDBJ databases">
        <authorList>
            <consortium name="Pathogen Informatics"/>
        </authorList>
    </citation>
    <scope>NUCLEOTIDE SEQUENCE [LARGE SCALE GENOMIC DNA]</scope>
    <source>
        <strain evidence="5 6">NCTC12993</strain>
    </source>
</reference>
<accession>A0A485BLJ8</accession>
<evidence type="ECO:0000259" key="4">
    <source>
        <dbReference type="PROSITE" id="PS51898"/>
    </source>
</evidence>
<keyword evidence="3" id="KW-0233">DNA recombination</keyword>
<dbReference type="InterPro" id="IPR013762">
    <property type="entry name" value="Integrase-like_cat_sf"/>
</dbReference>
<dbReference type="InterPro" id="IPR050808">
    <property type="entry name" value="Phage_Integrase"/>
</dbReference>
<dbReference type="InterPro" id="IPR002104">
    <property type="entry name" value="Integrase_catalytic"/>
</dbReference>
<dbReference type="PANTHER" id="PTHR30629:SF2">
    <property type="entry name" value="PROPHAGE INTEGRASE INTS-RELATED"/>
    <property type="match status" value="1"/>
</dbReference>
<proteinExistence type="inferred from homology"/>
<comment type="similarity">
    <text evidence="1">Belongs to the 'phage' integrase family.</text>
</comment>
<dbReference type="GO" id="GO:0006310">
    <property type="term" value="P:DNA recombination"/>
    <property type="evidence" value="ECO:0007669"/>
    <property type="project" value="UniProtKB-KW"/>
</dbReference>
<dbReference type="SUPFAM" id="SSF56349">
    <property type="entry name" value="DNA breaking-rejoining enzymes"/>
    <property type="match status" value="1"/>
</dbReference>
<feature type="domain" description="Tyr recombinase" evidence="4">
    <location>
        <begin position="42"/>
        <end position="228"/>
    </location>
</feature>
<gene>
    <name evidence="5" type="primary">intA_4</name>
    <name evidence="5" type="ORF">NCTC12993_05098</name>
</gene>
<dbReference type="Gene3D" id="1.10.443.10">
    <property type="entry name" value="Intergrase catalytic core"/>
    <property type="match status" value="1"/>
</dbReference>
<sequence length="240" mass="27695">MAHYMLSLCKRAFRFCINRGVICTKPPGRTASNGRWAKNQKKEPAAFDDNELRTIYQWLKNHMSIESVFLVKFVMLTGCRTAEIRLSERSWFRLDENEWSVPAGSYKTRVSVRRGLSDAAVELIKNHLKKINTVHLVTSQRLVEGKIKDSPVLPPVASNYARSIWGGVGMDEWSLHDMRRTIATNLSELGCPPHVIEKILGHQMVGVMAHYNLHDYIDDQKHWLRVWQSHLEKIIDEPFS</sequence>
<dbReference type="GO" id="GO:0003677">
    <property type="term" value="F:DNA binding"/>
    <property type="evidence" value="ECO:0007669"/>
    <property type="project" value="InterPro"/>
</dbReference>
<dbReference type="PANTHER" id="PTHR30629">
    <property type="entry name" value="PROPHAGE INTEGRASE"/>
    <property type="match status" value="1"/>
</dbReference>
<keyword evidence="2" id="KW-0229">DNA integration</keyword>
<evidence type="ECO:0000256" key="3">
    <source>
        <dbReference type="ARBA" id="ARBA00023172"/>
    </source>
</evidence>
<name>A0A485BLJ8_KLUCR</name>
<dbReference type="AlphaFoldDB" id="A0A485BLJ8"/>
<evidence type="ECO:0000313" key="5">
    <source>
        <dbReference type="EMBL" id="VFS74230.1"/>
    </source>
</evidence>
<organism evidence="5 6">
    <name type="scientific">Kluyvera cryocrescens</name>
    <name type="common">Kluyvera citrophila</name>
    <dbReference type="NCBI Taxonomy" id="580"/>
    <lineage>
        <taxon>Bacteria</taxon>
        <taxon>Pseudomonadati</taxon>
        <taxon>Pseudomonadota</taxon>
        <taxon>Gammaproteobacteria</taxon>
        <taxon>Enterobacterales</taxon>
        <taxon>Enterobacteriaceae</taxon>
        <taxon>Kluyvera</taxon>
    </lineage>
</organism>
<dbReference type="InterPro" id="IPR011010">
    <property type="entry name" value="DNA_brk_join_enz"/>
</dbReference>
<evidence type="ECO:0000256" key="2">
    <source>
        <dbReference type="ARBA" id="ARBA00022908"/>
    </source>
</evidence>
<dbReference type="PROSITE" id="PS51898">
    <property type="entry name" value="TYR_RECOMBINASE"/>
    <property type="match status" value="1"/>
</dbReference>
<keyword evidence="6" id="KW-1185">Reference proteome</keyword>
<dbReference type="GO" id="GO:0015074">
    <property type="term" value="P:DNA integration"/>
    <property type="evidence" value="ECO:0007669"/>
    <property type="project" value="UniProtKB-KW"/>
</dbReference>
<dbReference type="CDD" id="cd00801">
    <property type="entry name" value="INT_P4_C"/>
    <property type="match status" value="1"/>
</dbReference>
<protein>
    <submittedName>
        <fullName evidence="5">Prophage CP4-57 integrase</fullName>
    </submittedName>
</protein>
<dbReference type="EMBL" id="CAADJD010000022">
    <property type="protein sequence ID" value="VFS74230.1"/>
    <property type="molecule type" value="Genomic_DNA"/>
</dbReference>